<dbReference type="InterPro" id="IPR036175">
    <property type="entry name" value="Sec23/24_helical_dom_sf"/>
</dbReference>
<reference evidence="2 3" key="1">
    <citation type="submission" date="2024-06" db="EMBL/GenBank/DDBJ databases">
        <authorList>
            <person name="Kraege A."/>
            <person name="Thomma B."/>
        </authorList>
    </citation>
    <scope>NUCLEOTIDE SEQUENCE [LARGE SCALE GENOMIC DNA]</scope>
</reference>
<comment type="caution">
    <text evidence="2">The sequence shown here is derived from an EMBL/GenBank/DDBJ whole genome shotgun (WGS) entry which is preliminary data.</text>
</comment>
<feature type="domain" description="Sec23/Sec24 helical" evidence="1">
    <location>
        <begin position="532"/>
        <end position="636"/>
    </location>
</feature>
<dbReference type="Gene3D" id="2.30.30.380">
    <property type="entry name" value="Zn-finger domain of Sec23/24"/>
    <property type="match status" value="1"/>
</dbReference>
<organism evidence="2 3">
    <name type="scientific">Coccomyxa viridis</name>
    <dbReference type="NCBI Taxonomy" id="1274662"/>
    <lineage>
        <taxon>Eukaryota</taxon>
        <taxon>Viridiplantae</taxon>
        <taxon>Chlorophyta</taxon>
        <taxon>core chlorophytes</taxon>
        <taxon>Trebouxiophyceae</taxon>
        <taxon>Trebouxiophyceae incertae sedis</taxon>
        <taxon>Coccomyxaceae</taxon>
        <taxon>Coccomyxa</taxon>
    </lineage>
</organism>
<evidence type="ECO:0000313" key="3">
    <source>
        <dbReference type="Proteomes" id="UP001497392"/>
    </source>
</evidence>
<dbReference type="EMBL" id="CAXHTA020000017">
    <property type="protein sequence ID" value="CAL5227164.1"/>
    <property type="molecule type" value="Genomic_DNA"/>
</dbReference>
<dbReference type="SUPFAM" id="SSF81811">
    <property type="entry name" value="Helical domain of Sec23/24"/>
    <property type="match status" value="1"/>
</dbReference>
<proteinExistence type="predicted"/>
<evidence type="ECO:0000259" key="1">
    <source>
        <dbReference type="Pfam" id="PF04815"/>
    </source>
</evidence>
<evidence type="ECO:0000313" key="2">
    <source>
        <dbReference type="EMBL" id="CAL5227164.1"/>
    </source>
</evidence>
<dbReference type="InterPro" id="IPR036465">
    <property type="entry name" value="vWFA_dom_sf"/>
</dbReference>
<gene>
    <name evidence="2" type="primary">g10078</name>
    <name evidence="2" type="ORF">VP750_LOCUS9070</name>
</gene>
<dbReference type="PANTHER" id="PTHR13803">
    <property type="entry name" value="SEC24-RELATED PROTEIN"/>
    <property type="match status" value="1"/>
</dbReference>
<dbReference type="Pfam" id="PF04815">
    <property type="entry name" value="Sec23_helical"/>
    <property type="match status" value="1"/>
</dbReference>
<dbReference type="InterPro" id="IPR006900">
    <property type="entry name" value="Sec23/24_helical_dom"/>
</dbReference>
<accession>A0ABP1G4V4</accession>
<dbReference type="Gene3D" id="1.20.120.730">
    <property type="entry name" value="Sec23/Sec24 helical domain"/>
    <property type="match status" value="1"/>
</dbReference>
<dbReference type="SUPFAM" id="SSF53300">
    <property type="entry name" value="vWA-like"/>
    <property type="match status" value="1"/>
</dbReference>
<sequence>MIEPLKKIDQAKTVSNNGADISSVGRCSECYAYANHLCAFLDRAWACSLCGKYNEYANIRNRRYASKAARGLCPELQGDTADFRCPAEDLDSLPEDPEGVAQQQVVRPLCVALLDTTGTEEYLELVRCSLLAALEALLPCTAFGLATFSDKIELHSFGPNGQMTKRVVPLIEDDEEPTPVDLHHVMPAQEFFAPLETYKDAIAAALDSIQAGGQPEERGCRGFGSAVQALLRYLGSLGTERGKPTAQADSAANEPLSSEGGRMLTFLAGCPDHARGAVLHQPHVLHDQPEPHYSASAVPDSNPYAYLSIVSEASKANDQSTKSPALLNGNGASAAWVLNPAAGAFYEEAGSAAAALGVTVSIFAASARTCGLHAMQALAEGSGGCIRLYPSLQQAAIAQDVYRSLVGPRAFRGLLRIRTSPEIRITKGYSPLAPVPEAQHLWQLPSCGQHAAVGFDFEYASSAGFSRSKTGRAVLQMAFQYSVFQPAGEASDGGAAASPQQVHGLLLERRMRIVTVAVPVASTPAEVYAKADVDTLLAMLVHKIGQVVMQQGIEQGQGLLQDWLVLFVAAYNNHKGLQPRSPKEVDADLAGCEALQAVPRLVYGMLRCALMMQRPAQHPDERVALKHLWGNLPPREIRCALYPTLSSFSDLDTMVNRRHSLSKAALETSNAPVFLMDAFSDIFVYYTASCPPDIIFPPPHPSQLWRQISAIRAQRMISAKVRFVRESGEDTQGLQAFKSHLLEEPERRTDGQPGFPGVVAFLDELQGEVWEYLRDQSQG</sequence>
<dbReference type="InterPro" id="IPR050550">
    <property type="entry name" value="SEC23_SEC24_subfamily"/>
</dbReference>
<protein>
    <submittedName>
        <fullName evidence="2">G10078 protein</fullName>
    </submittedName>
</protein>
<dbReference type="InterPro" id="IPR036174">
    <property type="entry name" value="Znf_Sec23_Sec24_sf"/>
</dbReference>
<keyword evidence="3" id="KW-1185">Reference proteome</keyword>
<dbReference type="PANTHER" id="PTHR13803:SF17">
    <property type="entry name" value="PROTEIN TRANSPORT PROTEIN SEC24"/>
    <property type="match status" value="1"/>
</dbReference>
<dbReference type="Gene3D" id="3.40.50.410">
    <property type="entry name" value="von Willebrand factor, type A domain"/>
    <property type="match status" value="1"/>
</dbReference>
<dbReference type="SUPFAM" id="SSF81995">
    <property type="entry name" value="beta-sandwich domain of Sec23/24"/>
    <property type="match status" value="1"/>
</dbReference>
<dbReference type="Proteomes" id="UP001497392">
    <property type="component" value="Unassembled WGS sequence"/>
</dbReference>
<dbReference type="SUPFAM" id="SSF82919">
    <property type="entry name" value="Zn-finger domain of Sec23/24"/>
    <property type="match status" value="1"/>
</dbReference>
<name>A0ABP1G4V4_9CHLO</name>